<accession>A0A8C0T3N6</accession>
<evidence type="ECO:0000313" key="3">
    <source>
        <dbReference type="Proteomes" id="UP000694542"/>
    </source>
</evidence>
<proteinExistence type="predicted"/>
<dbReference type="InterPro" id="IPR019137">
    <property type="entry name" value="Nck-associated_protein-1"/>
</dbReference>
<sequence>MSLTSAYQHKLAEKLTILNDRGQGVLIRMYNIKKTCSDPKSKPPFLLEKSMESSLKYINKKFPNIDVRNSTQHLGPVHREKAEIIRFLTNYYQSFVDVMEFRDHVYELLNTIDACQCHFDINLNFDFTQSYLDLIVTYTSVILLLSRIEDRRVLIGMYNCAHEMLHGHSDPSFARLGQMVLEYDHPLKKLTEEFGPHTKAVSEALLSLHFLFVRRNQGAEQWRSAQLLSLISTPPAMINPANSDTMACEYLSVEVMERWIIIGFLLCNGCLNSNSQCQKLWKLCLQGSLYITLIREDVLQVHKVTEDLFSSWKGYGKRVADIKESKEHVIANSGQFHCQRRQFLRMAVKELETVLTDEPGLLGPKALYVFMALSFIRDEVTWLVRHTENVTKTKTPEDYADSSIAELLFLLEEIRALVRRHIKVIQQYHLQYLARFDALVLSDIIQNLSVCPEEESIIMSSFVSTLSSLNLKQVDSGEKFEFSGLRLDWFRLQAYTSVAKAPLHLHENPDLAKVMNLIVFHSRMLDSVEKVLVETSDLSTFCFHLRTFEKMFTMTLEEPTMLRYAIAFPLICAHFVHCTHEMCPEEYPHLKNHSLHHCNSFLEELAKQTSNCVLEICAEQRNLSEQLLPKHCATTISKAKNKKMKQKQTPRKGEPERDKPGAESHRKNRSIVTNMDKLHLHLTELALTMNHVHSFSVFEHTIFPSEYLSSHLEARLNRAIVWLAGYNAATQEIARPSELLAGVKAYISFIQSLAQFVGADVSRVIRNALLQQTQPLDSCGEQTITTLYTNWYLEGLLRQASSGTITLAPAMQAFVSLPREGEQNFSAEEFSDVSEMRALAELLGPYGMKFLSENLMWHVTSQIVELKKLVVENMDVLVQIRSNFSKADLMASLLPQLTGADNVLKRMTIIGVILTFRAMAQEGLREVFSSHCPFLMGPIECLKEFVTADTDIKVTLSIFELASAAGVGCDIDPALVAAIANLKADTSSPEEEYKVACLLLVFLAASLPLLATDPASFFSIEKDGYNNNIHCLTKAIIQVSAALFTLYNKNIETHLKEFLVVASVSLLQLGQETDKLKTRNRESISLLMRLVVEESSFLTLDMLESCFPYVLLRNAYREPELRNGRHAGDNPGTRGRGAGWPGVRVGGGLREKSGNWGHVRAVLPREARATHGISSVTVPGAFRIALNWIW</sequence>
<protein>
    <submittedName>
        <fullName evidence="2">NCK associated protein 1 like</fullName>
    </submittedName>
</protein>
<feature type="compositionally biased region" description="Basic residues" evidence="1">
    <location>
        <begin position="639"/>
        <end position="650"/>
    </location>
</feature>
<evidence type="ECO:0000313" key="2">
    <source>
        <dbReference type="Ensembl" id="ENSCAFP00040029804.1"/>
    </source>
</evidence>
<dbReference type="Proteomes" id="UP000694542">
    <property type="component" value="Chromosome 27"/>
</dbReference>
<feature type="region of interest" description="Disordered" evidence="1">
    <location>
        <begin position="638"/>
        <end position="670"/>
    </location>
</feature>
<name>A0A8C0T3N6_CANLF</name>
<dbReference type="PANTHER" id="PTHR12093">
    <property type="entry name" value="NCK-ASSOCIATED PROTEIN 1"/>
    <property type="match status" value="1"/>
</dbReference>
<dbReference type="PANTHER" id="PTHR12093:SF9">
    <property type="entry name" value="NCK-ASSOCIATED PROTEIN 1-LIKE"/>
    <property type="match status" value="1"/>
</dbReference>
<reference evidence="2" key="1">
    <citation type="submission" date="2018-10" db="EMBL/GenBank/DDBJ databases">
        <title>De novo assembly of a Great Dane genome.</title>
        <authorList>
            <person name="Kidd J.M."/>
            <person name="Pendleton A.L."/>
            <person name="Shen F."/>
            <person name="Emery S."/>
        </authorList>
    </citation>
    <scope>NUCLEOTIDE SEQUENCE [LARGE SCALE GENOMIC DNA]</scope>
    <source>
        <strain evidence="2">Great Dane</strain>
    </source>
</reference>
<evidence type="ECO:0000256" key="1">
    <source>
        <dbReference type="SAM" id="MobiDB-lite"/>
    </source>
</evidence>
<gene>
    <name evidence="2" type="primary">NCKAP1L</name>
</gene>
<dbReference type="Ensembl" id="ENSCAFT00040034237.1">
    <property type="protein sequence ID" value="ENSCAFP00040029804.1"/>
    <property type="gene ID" value="ENSCAFG00040018511.1"/>
</dbReference>
<organism evidence="2 3">
    <name type="scientific">Canis lupus familiaris</name>
    <name type="common">Dog</name>
    <name type="synonym">Canis familiaris</name>
    <dbReference type="NCBI Taxonomy" id="9615"/>
    <lineage>
        <taxon>Eukaryota</taxon>
        <taxon>Metazoa</taxon>
        <taxon>Chordata</taxon>
        <taxon>Craniata</taxon>
        <taxon>Vertebrata</taxon>
        <taxon>Euteleostomi</taxon>
        <taxon>Mammalia</taxon>
        <taxon>Eutheria</taxon>
        <taxon>Laurasiatheria</taxon>
        <taxon>Carnivora</taxon>
        <taxon>Caniformia</taxon>
        <taxon>Canidae</taxon>
        <taxon>Canis</taxon>
    </lineage>
</organism>
<reference evidence="2" key="2">
    <citation type="submission" date="2025-08" db="UniProtKB">
        <authorList>
            <consortium name="Ensembl"/>
        </authorList>
    </citation>
    <scope>IDENTIFICATION</scope>
</reference>
<dbReference type="OrthoDB" id="548214at2759"/>
<feature type="region of interest" description="Disordered" evidence="1">
    <location>
        <begin position="1122"/>
        <end position="1141"/>
    </location>
</feature>
<feature type="compositionally biased region" description="Basic and acidic residues" evidence="1">
    <location>
        <begin position="651"/>
        <end position="665"/>
    </location>
</feature>
<dbReference type="AlphaFoldDB" id="A0A8C0T3N6"/>
<dbReference type="Pfam" id="PF09735">
    <property type="entry name" value="Nckap1"/>
    <property type="match status" value="1"/>
</dbReference>